<gene>
    <name evidence="2" type="ORF">MERR_LOCUS32323</name>
</gene>
<sequence>MLLRKRLDFVEHPPLRDPPVHHFEVQSKKYSKTAKNDISVIGGNQDDNRLGKNDEAVQRVNIGSLLRGNQSHYLMDKWFVSSTDEPLNSQIHQRASIEDPNPRSYLPYQGSSSNGNPNLEMDLIGPPVMNFSDLLGSVSQPLQHHHIVSNNPIMDMSQPRQYPFDFMSRGLGMKEEGSNVNNDDP</sequence>
<proteinExistence type="predicted"/>
<evidence type="ECO:0000313" key="2">
    <source>
        <dbReference type="EMBL" id="CAA7045088.1"/>
    </source>
</evidence>
<evidence type="ECO:0000313" key="3">
    <source>
        <dbReference type="Proteomes" id="UP000467841"/>
    </source>
</evidence>
<accession>A0A6D2JTL4</accession>
<dbReference type="EMBL" id="CACVBM020001315">
    <property type="protein sequence ID" value="CAA7045088.1"/>
    <property type="molecule type" value="Genomic_DNA"/>
</dbReference>
<keyword evidence="3" id="KW-1185">Reference proteome</keyword>
<evidence type="ECO:0000256" key="1">
    <source>
        <dbReference type="SAM" id="MobiDB-lite"/>
    </source>
</evidence>
<protein>
    <submittedName>
        <fullName evidence="2">Uncharacterized protein</fullName>
    </submittedName>
</protein>
<dbReference type="AlphaFoldDB" id="A0A6D2JTL4"/>
<organism evidence="2 3">
    <name type="scientific">Microthlaspi erraticum</name>
    <dbReference type="NCBI Taxonomy" id="1685480"/>
    <lineage>
        <taxon>Eukaryota</taxon>
        <taxon>Viridiplantae</taxon>
        <taxon>Streptophyta</taxon>
        <taxon>Embryophyta</taxon>
        <taxon>Tracheophyta</taxon>
        <taxon>Spermatophyta</taxon>
        <taxon>Magnoliopsida</taxon>
        <taxon>eudicotyledons</taxon>
        <taxon>Gunneridae</taxon>
        <taxon>Pentapetalae</taxon>
        <taxon>rosids</taxon>
        <taxon>malvids</taxon>
        <taxon>Brassicales</taxon>
        <taxon>Brassicaceae</taxon>
        <taxon>Coluteocarpeae</taxon>
        <taxon>Microthlaspi</taxon>
    </lineage>
</organism>
<feature type="region of interest" description="Disordered" evidence="1">
    <location>
        <begin position="94"/>
        <end position="121"/>
    </location>
</feature>
<dbReference type="Proteomes" id="UP000467841">
    <property type="component" value="Unassembled WGS sequence"/>
</dbReference>
<reference evidence="2" key="1">
    <citation type="submission" date="2020-01" db="EMBL/GenBank/DDBJ databases">
        <authorList>
            <person name="Mishra B."/>
        </authorList>
    </citation>
    <scope>NUCLEOTIDE SEQUENCE [LARGE SCALE GENOMIC DNA]</scope>
</reference>
<name>A0A6D2JTL4_9BRAS</name>
<dbReference type="OrthoDB" id="1112379at2759"/>
<comment type="caution">
    <text evidence="2">The sequence shown here is derived from an EMBL/GenBank/DDBJ whole genome shotgun (WGS) entry which is preliminary data.</text>
</comment>